<dbReference type="Pfam" id="PF00953">
    <property type="entry name" value="Glycos_transf_4"/>
    <property type="match status" value="1"/>
</dbReference>
<comment type="cofactor">
    <cofactor evidence="7">
        <name>Mg(2+)</name>
        <dbReference type="ChEBI" id="CHEBI:18420"/>
    </cofactor>
</comment>
<feature type="binding site" evidence="7">
    <location>
        <position position="152"/>
    </location>
    <ligand>
        <name>Mg(2+)</name>
        <dbReference type="ChEBI" id="CHEBI:18420"/>
    </ligand>
</feature>
<evidence type="ECO:0000256" key="1">
    <source>
        <dbReference type="ARBA" id="ARBA00004651"/>
    </source>
</evidence>
<keyword evidence="5 8" id="KW-1133">Transmembrane helix</keyword>
<dbReference type="GO" id="GO:0016780">
    <property type="term" value="F:phosphotransferase activity, for other substituted phosphate groups"/>
    <property type="evidence" value="ECO:0007669"/>
    <property type="project" value="InterPro"/>
</dbReference>
<evidence type="ECO:0000313" key="10">
    <source>
        <dbReference type="Proteomes" id="UP000183085"/>
    </source>
</evidence>
<reference evidence="9 10" key="1">
    <citation type="journal article" date="2016" name="Environ. Microbiol.">
        <title>Genomic resolution of a cold subsurface aquifer community provides metabolic insights for novel microbes adapted to high CO concentrations.</title>
        <authorList>
            <person name="Probst A.J."/>
            <person name="Castelle C.J."/>
            <person name="Singh A."/>
            <person name="Brown C.T."/>
            <person name="Anantharaman K."/>
            <person name="Sharon I."/>
            <person name="Hug L.A."/>
            <person name="Burstein D."/>
            <person name="Emerson J.B."/>
            <person name="Thomas B.C."/>
            <person name="Banfield J.F."/>
        </authorList>
    </citation>
    <scope>NUCLEOTIDE SEQUENCE [LARGE SCALE GENOMIC DNA]</scope>
    <source>
        <strain evidence="9">CG2_30_40_21</strain>
    </source>
</reference>
<accession>A0A1J5E326</accession>
<keyword evidence="7" id="KW-0479">Metal-binding</keyword>
<feature type="transmembrane region" description="Helical" evidence="8">
    <location>
        <begin position="6"/>
        <end position="26"/>
    </location>
</feature>
<keyword evidence="4 8" id="KW-0812">Transmembrane</keyword>
<evidence type="ECO:0000256" key="4">
    <source>
        <dbReference type="ARBA" id="ARBA00022692"/>
    </source>
</evidence>
<dbReference type="PANTHER" id="PTHR22926:SF3">
    <property type="entry name" value="UNDECAPRENYL-PHOSPHATE ALPHA-N-ACETYLGLUCOSAMINYL 1-PHOSPHATE TRANSFERASE"/>
    <property type="match status" value="1"/>
</dbReference>
<comment type="subcellular location">
    <subcellularLocation>
        <location evidence="1">Cell membrane</location>
        <topology evidence="1">Multi-pass membrane protein</topology>
    </subcellularLocation>
</comment>
<evidence type="ECO:0000256" key="8">
    <source>
        <dbReference type="SAM" id="Phobius"/>
    </source>
</evidence>
<keyword evidence="6 8" id="KW-0472">Membrane</keyword>
<keyword evidence="2" id="KW-1003">Cell membrane</keyword>
<dbReference type="InterPro" id="IPR000715">
    <property type="entry name" value="Glycosyl_transferase_4"/>
</dbReference>
<keyword evidence="3" id="KW-0808">Transferase</keyword>
<evidence type="ECO:0000256" key="2">
    <source>
        <dbReference type="ARBA" id="ARBA00022475"/>
    </source>
</evidence>
<dbReference type="GO" id="GO:0044038">
    <property type="term" value="P:cell wall macromolecule biosynthetic process"/>
    <property type="evidence" value="ECO:0007669"/>
    <property type="project" value="TreeGrafter"/>
</dbReference>
<dbReference type="STRING" id="1817895.AUJ95_08760"/>
<feature type="transmembrane region" description="Helical" evidence="8">
    <location>
        <begin position="107"/>
        <end position="124"/>
    </location>
</feature>
<gene>
    <name evidence="9" type="ORF">AUJ95_08760</name>
</gene>
<dbReference type="InterPro" id="IPR018480">
    <property type="entry name" value="PNAcMuramoyl-5peptid_Trfase_CS"/>
</dbReference>
<feature type="transmembrane region" description="Helical" evidence="8">
    <location>
        <begin position="79"/>
        <end position="95"/>
    </location>
</feature>
<feature type="binding site" evidence="7">
    <location>
        <position position="212"/>
    </location>
    <ligand>
        <name>Mg(2+)</name>
        <dbReference type="ChEBI" id="CHEBI:18420"/>
    </ligand>
</feature>
<evidence type="ECO:0000313" key="9">
    <source>
        <dbReference type="EMBL" id="OIP37080.1"/>
    </source>
</evidence>
<protein>
    <recommendedName>
        <fullName evidence="11">Undecaprenyl-phosphate alpha-N-acetylglucosaminyl 1-phosphate transferase</fullName>
    </recommendedName>
</protein>
<dbReference type="CDD" id="cd06853">
    <property type="entry name" value="GT_WecA_like"/>
    <property type="match status" value="1"/>
</dbReference>
<feature type="transmembrane region" description="Helical" evidence="8">
    <location>
        <begin position="185"/>
        <end position="203"/>
    </location>
</feature>
<feature type="transmembrane region" description="Helical" evidence="8">
    <location>
        <begin position="47"/>
        <end position="67"/>
    </location>
</feature>
<feature type="transmembrane region" description="Helical" evidence="8">
    <location>
        <begin position="291"/>
        <end position="312"/>
    </location>
</feature>
<dbReference type="PROSITE" id="PS01348">
    <property type="entry name" value="MRAY_2"/>
    <property type="match status" value="1"/>
</dbReference>
<proteinExistence type="predicted"/>
<dbReference type="PANTHER" id="PTHR22926">
    <property type="entry name" value="PHOSPHO-N-ACETYLMURAMOYL-PENTAPEPTIDE-TRANSFERASE"/>
    <property type="match status" value="1"/>
</dbReference>
<evidence type="ECO:0000256" key="3">
    <source>
        <dbReference type="ARBA" id="ARBA00022679"/>
    </source>
</evidence>
<comment type="caution">
    <text evidence="9">The sequence shown here is derived from an EMBL/GenBank/DDBJ whole genome shotgun (WGS) entry which is preliminary data.</text>
</comment>
<dbReference type="Proteomes" id="UP000183085">
    <property type="component" value="Unassembled WGS sequence"/>
</dbReference>
<dbReference type="GO" id="GO:0046872">
    <property type="term" value="F:metal ion binding"/>
    <property type="evidence" value="ECO:0007669"/>
    <property type="project" value="UniProtKB-KW"/>
</dbReference>
<feature type="transmembrane region" description="Helical" evidence="8">
    <location>
        <begin position="215"/>
        <end position="234"/>
    </location>
</feature>
<dbReference type="AlphaFoldDB" id="A0A1J5E326"/>
<feature type="transmembrane region" description="Helical" evidence="8">
    <location>
        <begin position="160"/>
        <end position="179"/>
    </location>
</feature>
<name>A0A1J5E326_9BACT</name>
<dbReference type="GO" id="GO:0009103">
    <property type="term" value="P:lipopolysaccharide biosynthetic process"/>
    <property type="evidence" value="ECO:0007669"/>
    <property type="project" value="TreeGrafter"/>
</dbReference>
<evidence type="ECO:0000256" key="7">
    <source>
        <dbReference type="PIRSR" id="PIRSR600715-1"/>
    </source>
</evidence>
<dbReference type="GO" id="GO:0071555">
    <property type="term" value="P:cell wall organization"/>
    <property type="evidence" value="ECO:0007669"/>
    <property type="project" value="TreeGrafter"/>
</dbReference>
<evidence type="ECO:0000256" key="5">
    <source>
        <dbReference type="ARBA" id="ARBA00022989"/>
    </source>
</evidence>
<evidence type="ECO:0000256" key="6">
    <source>
        <dbReference type="ARBA" id="ARBA00023136"/>
    </source>
</evidence>
<sequence length="318" mass="35489">MLISLLGFIIGFILCFCLVPFARKIGFRMGIVDLPNYRKIHFEPTPCSGGLAIYFAFFLSLGIMYFFFLPKDIFRLKDIMGLFVGSTLLLGLGIYDDIRQIRARIKFVWQIVIAIIVIFLGLKINTLFSFPLGWLAIPVSLFWFVGFINTINLIDGLDGLACGIVFIISLVLFGFALFFNDAPLSILSGCLCGTTLIFLYFNFRKEKIFLGDNGSMLLGFLIASIPILSINTLRGNIFDISAVTFLCAGVPILDVVLAIIRRLKNKVPIFKADQGHIHHRLLDKGIDHRQVVVILYAITLLLAGLAVGIVLMQGKFSY</sequence>
<evidence type="ECO:0008006" key="11">
    <source>
        <dbReference type="Google" id="ProtNLM"/>
    </source>
</evidence>
<feature type="transmembrane region" description="Helical" evidence="8">
    <location>
        <begin position="240"/>
        <end position="260"/>
    </location>
</feature>
<organism evidence="9 10">
    <name type="scientific">Candidatus Desantisbacteria bacterium CG2_30_40_21</name>
    <dbReference type="NCBI Taxonomy" id="1817895"/>
    <lineage>
        <taxon>Bacteria</taxon>
        <taxon>Candidatus Desantisiibacteriota</taxon>
    </lineage>
</organism>
<feature type="transmembrane region" description="Helical" evidence="8">
    <location>
        <begin position="130"/>
        <end position="148"/>
    </location>
</feature>
<dbReference type="EMBL" id="MNYI01000224">
    <property type="protein sequence ID" value="OIP37080.1"/>
    <property type="molecule type" value="Genomic_DNA"/>
</dbReference>
<dbReference type="GO" id="GO:0005886">
    <property type="term" value="C:plasma membrane"/>
    <property type="evidence" value="ECO:0007669"/>
    <property type="project" value="UniProtKB-SubCell"/>
</dbReference>
<keyword evidence="7" id="KW-0460">Magnesium</keyword>